<keyword evidence="1" id="KW-1133">Transmembrane helix</keyword>
<feature type="transmembrane region" description="Helical" evidence="1">
    <location>
        <begin position="22"/>
        <end position="43"/>
    </location>
</feature>
<reference evidence="2 3" key="1">
    <citation type="submission" date="2014-04" db="EMBL/GenBank/DDBJ databases">
        <authorList>
            <consortium name="DOE Joint Genome Institute"/>
            <person name="Kuo A."/>
            <person name="Tarkka M."/>
            <person name="Buscot F."/>
            <person name="Kohler A."/>
            <person name="Nagy L.G."/>
            <person name="Floudas D."/>
            <person name="Copeland A."/>
            <person name="Barry K.W."/>
            <person name="Cichocki N."/>
            <person name="Veneault-Fourrey C."/>
            <person name="LaButti K."/>
            <person name="Lindquist E.A."/>
            <person name="Lipzen A."/>
            <person name="Lundell T."/>
            <person name="Morin E."/>
            <person name="Murat C."/>
            <person name="Sun H."/>
            <person name="Tunlid A."/>
            <person name="Henrissat B."/>
            <person name="Grigoriev I.V."/>
            <person name="Hibbett D.S."/>
            <person name="Martin F."/>
            <person name="Nordberg H.P."/>
            <person name="Cantor M.N."/>
            <person name="Hua S.X."/>
        </authorList>
    </citation>
    <scope>NUCLEOTIDE SEQUENCE [LARGE SCALE GENOMIC DNA]</scope>
    <source>
        <strain evidence="2 3">F 1598</strain>
    </source>
</reference>
<proteinExistence type="predicted"/>
<dbReference type="Proteomes" id="UP000054166">
    <property type="component" value="Unassembled WGS sequence"/>
</dbReference>
<keyword evidence="3" id="KW-1185">Reference proteome</keyword>
<dbReference type="PANTHER" id="PTHR38848">
    <property type="entry name" value="G-PROTEIN COUPLED RECEPTORS FAMILY 3 PROFILE DOMAIN-CONTAINING PROTEIN"/>
    <property type="match status" value="1"/>
</dbReference>
<evidence type="ECO:0000256" key="1">
    <source>
        <dbReference type="SAM" id="Phobius"/>
    </source>
</evidence>
<feature type="transmembrane region" description="Helical" evidence="1">
    <location>
        <begin position="181"/>
        <end position="202"/>
    </location>
</feature>
<organism evidence="2 3">
    <name type="scientific">Piloderma croceum (strain F 1598)</name>
    <dbReference type="NCBI Taxonomy" id="765440"/>
    <lineage>
        <taxon>Eukaryota</taxon>
        <taxon>Fungi</taxon>
        <taxon>Dikarya</taxon>
        <taxon>Basidiomycota</taxon>
        <taxon>Agaricomycotina</taxon>
        <taxon>Agaricomycetes</taxon>
        <taxon>Agaricomycetidae</taxon>
        <taxon>Atheliales</taxon>
        <taxon>Atheliaceae</taxon>
        <taxon>Piloderma</taxon>
    </lineage>
</organism>
<accession>A0A0C3BDD0</accession>
<feature type="transmembrane region" description="Helical" evidence="1">
    <location>
        <begin position="141"/>
        <end position="161"/>
    </location>
</feature>
<dbReference type="EMBL" id="KN832988">
    <property type="protein sequence ID" value="KIM84333.1"/>
    <property type="molecule type" value="Genomic_DNA"/>
</dbReference>
<dbReference type="AlphaFoldDB" id="A0A0C3BDD0"/>
<dbReference type="InParanoid" id="A0A0C3BDD0"/>
<protein>
    <submittedName>
        <fullName evidence="2">Uncharacterized protein</fullName>
    </submittedName>
</protein>
<dbReference type="HOGENOM" id="CLU_043698_2_1_1"/>
<keyword evidence="1" id="KW-0472">Membrane</keyword>
<dbReference type="PANTHER" id="PTHR38848:SF3">
    <property type="entry name" value="G-PROTEIN COUPLED RECEPTORS FAMILY 3 PROFILE DOMAIN-CONTAINING PROTEIN"/>
    <property type="match status" value="1"/>
</dbReference>
<feature type="transmembrane region" description="Helical" evidence="1">
    <location>
        <begin position="63"/>
        <end position="88"/>
    </location>
</feature>
<keyword evidence="1" id="KW-0812">Transmembrane</keyword>
<gene>
    <name evidence="2" type="ORF">PILCRDRAFT_781610</name>
</gene>
<evidence type="ECO:0000313" key="3">
    <source>
        <dbReference type="Proteomes" id="UP000054166"/>
    </source>
</evidence>
<feature type="transmembrane region" description="Helical" evidence="1">
    <location>
        <begin position="222"/>
        <end position="241"/>
    </location>
</feature>
<reference evidence="3" key="2">
    <citation type="submission" date="2015-01" db="EMBL/GenBank/DDBJ databases">
        <title>Evolutionary Origins and Diversification of the Mycorrhizal Mutualists.</title>
        <authorList>
            <consortium name="DOE Joint Genome Institute"/>
            <consortium name="Mycorrhizal Genomics Consortium"/>
            <person name="Kohler A."/>
            <person name="Kuo A."/>
            <person name="Nagy L.G."/>
            <person name="Floudas D."/>
            <person name="Copeland A."/>
            <person name="Barry K.W."/>
            <person name="Cichocki N."/>
            <person name="Veneault-Fourrey C."/>
            <person name="LaButti K."/>
            <person name="Lindquist E.A."/>
            <person name="Lipzen A."/>
            <person name="Lundell T."/>
            <person name="Morin E."/>
            <person name="Murat C."/>
            <person name="Riley R."/>
            <person name="Ohm R."/>
            <person name="Sun H."/>
            <person name="Tunlid A."/>
            <person name="Henrissat B."/>
            <person name="Grigoriev I.V."/>
            <person name="Hibbett D.S."/>
            <person name="Martin F."/>
        </authorList>
    </citation>
    <scope>NUCLEOTIDE SEQUENCE [LARGE SCALE GENOMIC DNA]</scope>
    <source>
        <strain evidence="3">F 1598</strain>
    </source>
</reference>
<sequence length="411" mass="45368">MSSLSAIATSTSNESMMIFPSAGMQLLSALIEFLGVSILAHCLSRRITSEELSSLRAFRSLTWARLCILLVFLDSWLFLFTSGILIFGIGLDRGSAMCSFSIYTCIAFYGSSKFFIYCFLIEKVHVVWAPTSNTKRCRSPVYIISAVTVALYAVVTALMYIGRVHYFREDGVCVTGVDLFASVPLLSYDLYVSVFLTSLFLWPLVKTGRIDPLLRRVAKRTLLAAAVSLTTSTANVLVLTLQHGKELGWVCLGSCGADVLCNALALFWVTQRTRPLSINVDAVDSDKSHSVIFVNPEESFPTFVPKKDISAERKGHLNQGHRSIHNSDISIPPMNQGQARLHSPFPSRSRSSPLPWSVESVVGCFRSKEQEEPQSEVCAIAYCLCHAANHSEGYNNDRDGNIGGTSIIRRH</sequence>
<evidence type="ECO:0000313" key="2">
    <source>
        <dbReference type="EMBL" id="KIM84333.1"/>
    </source>
</evidence>
<dbReference type="OrthoDB" id="3210850at2759"/>
<name>A0A0C3BDD0_PILCF</name>
<feature type="transmembrane region" description="Helical" evidence="1">
    <location>
        <begin position="100"/>
        <end position="120"/>
    </location>
</feature>
<feature type="transmembrane region" description="Helical" evidence="1">
    <location>
        <begin position="247"/>
        <end position="269"/>
    </location>
</feature>